<name>A0A098R1P5_9SPIO</name>
<evidence type="ECO:0000256" key="1">
    <source>
        <dbReference type="SAM" id="Phobius"/>
    </source>
</evidence>
<dbReference type="STRING" id="1480694.DC28_01360"/>
<sequence length="77" mass="7851">MIPLLIALGYGEGASAAGFGIAIGIAAVFALVIQVVTKLLSRGKTAENLTPNDGFLIVTLSWVLASVMGALPFYISG</sequence>
<keyword evidence="1" id="KW-0472">Membrane</keyword>
<dbReference type="EMBL" id="JNUP01000003">
    <property type="protein sequence ID" value="KGE73879.1"/>
    <property type="molecule type" value="Genomic_DNA"/>
</dbReference>
<keyword evidence="3" id="KW-1185">Reference proteome</keyword>
<evidence type="ECO:0000313" key="2">
    <source>
        <dbReference type="EMBL" id="KGE73879.1"/>
    </source>
</evidence>
<feature type="transmembrane region" description="Helical" evidence="1">
    <location>
        <begin position="54"/>
        <end position="75"/>
    </location>
</feature>
<accession>A0A098R1P5</accession>
<dbReference type="AlphaFoldDB" id="A0A098R1P5"/>
<keyword evidence="1" id="KW-1133">Transmembrane helix</keyword>
<feature type="transmembrane region" description="Helical" evidence="1">
    <location>
        <begin position="13"/>
        <end position="33"/>
    </location>
</feature>
<proteinExistence type="predicted"/>
<protein>
    <submittedName>
        <fullName evidence="2">Uncharacterized protein</fullName>
    </submittedName>
</protein>
<organism evidence="2 3">
    <name type="scientific">Spirochaeta lutea</name>
    <dbReference type="NCBI Taxonomy" id="1480694"/>
    <lineage>
        <taxon>Bacteria</taxon>
        <taxon>Pseudomonadati</taxon>
        <taxon>Spirochaetota</taxon>
        <taxon>Spirochaetia</taxon>
        <taxon>Spirochaetales</taxon>
        <taxon>Spirochaetaceae</taxon>
        <taxon>Spirochaeta</taxon>
    </lineage>
</organism>
<gene>
    <name evidence="2" type="ORF">DC28_01360</name>
</gene>
<evidence type="ECO:0000313" key="3">
    <source>
        <dbReference type="Proteomes" id="UP000029692"/>
    </source>
</evidence>
<dbReference type="Proteomes" id="UP000029692">
    <property type="component" value="Unassembled WGS sequence"/>
</dbReference>
<reference evidence="2 3" key="1">
    <citation type="submission" date="2014-05" db="EMBL/GenBank/DDBJ databases">
        <title>De novo Genome Sequence of Spirocheata sp.</title>
        <authorList>
            <person name="Shivani Y."/>
            <person name="Subhash Y."/>
            <person name="Tushar L."/>
            <person name="Sasikala C."/>
            <person name="Ramana C.V."/>
        </authorList>
    </citation>
    <scope>NUCLEOTIDE SEQUENCE [LARGE SCALE GENOMIC DNA]</scope>
    <source>
        <strain evidence="2 3">JC230</strain>
    </source>
</reference>
<keyword evidence="1" id="KW-0812">Transmembrane</keyword>
<comment type="caution">
    <text evidence="2">The sequence shown here is derived from an EMBL/GenBank/DDBJ whole genome shotgun (WGS) entry which is preliminary data.</text>
</comment>